<proteinExistence type="predicted"/>
<evidence type="ECO:0000256" key="1">
    <source>
        <dbReference type="SAM" id="Phobius"/>
    </source>
</evidence>
<sequence>MSVGLGKYNICYLCYSTIFKDIYSIFITLSYQIINSIYM</sequence>
<evidence type="ECO:0000313" key="2">
    <source>
        <dbReference type="EMBL" id="DAE29055.1"/>
    </source>
</evidence>
<accession>A0A8S5RCJ1</accession>
<keyword evidence="1" id="KW-1133">Transmembrane helix</keyword>
<dbReference type="EMBL" id="BK059092">
    <property type="protein sequence ID" value="DAE29055.1"/>
    <property type="molecule type" value="Genomic_DNA"/>
</dbReference>
<feature type="transmembrane region" description="Helical" evidence="1">
    <location>
        <begin position="12"/>
        <end position="34"/>
    </location>
</feature>
<name>A0A8S5RCJ1_9VIRU</name>
<keyword evidence="1" id="KW-0472">Membrane</keyword>
<organism evidence="2">
    <name type="scientific">virus sp. ctPYc18</name>
    <dbReference type="NCBI Taxonomy" id="2828251"/>
    <lineage>
        <taxon>Viruses</taxon>
    </lineage>
</organism>
<reference evidence="2" key="1">
    <citation type="journal article" date="2021" name="Proc. Natl. Acad. Sci. U.S.A.">
        <title>A Catalog of Tens of Thousands of Viruses from Human Metagenomes Reveals Hidden Associations with Chronic Diseases.</title>
        <authorList>
            <person name="Tisza M.J."/>
            <person name="Buck C.B."/>
        </authorList>
    </citation>
    <scope>NUCLEOTIDE SEQUENCE</scope>
    <source>
        <strain evidence="2">CtPYc18</strain>
    </source>
</reference>
<keyword evidence="1" id="KW-0812">Transmembrane</keyword>
<protein>
    <submittedName>
        <fullName evidence="2">Uncharacterized protein</fullName>
    </submittedName>
</protein>